<proteinExistence type="predicted"/>
<dbReference type="AlphaFoldDB" id="A0A383ATX4"/>
<dbReference type="EMBL" id="UINC01195011">
    <property type="protein sequence ID" value="SVE11386.1"/>
    <property type="molecule type" value="Genomic_DNA"/>
</dbReference>
<name>A0A383ATX4_9ZZZZ</name>
<gene>
    <name evidence="1" type="ORF">METZ01_LOCUS464240</name>
</gene>
<accession>A0A383ATX4</accession>
<organism evidence="1">
    <name type="scientific">marine metagenome</name>
    <dbReference type="NCBI Taxonomy" id="408172"/>
    <lineage>
        <taxon>unclassified sequences</taxon>
        <taxon>metagenomes</taxon>
        <taxon>ecological metagenomes</taxon>
    </lineage>
</organism>
<evidence type="ECO:0000313" key="1">
    <source>
        <dbReference type="EMBL" id="SVE11386.1"/>
    </source>
</evidence>
<reference evidence="1" key="1">
    <citation type="submission" date="2018-05" db="EMBL/GenBank/DDBJ databases">
        <authorList>
            <person name="Lanie J.A."/>
            <person name="Ng W.-L."/>
            <person name="Kazmierczak K.M."/>
            <person name="Andrzejewski T.M."/>
            <person name="Davidsen T.M."/>
            <person name="Wayne K.J."/>
            <person name="Tettelin H."/>
            <person name="Glass J.I."/>
            <person name="Rusch D."/>
            <person name="Podicherti R."/>
            <person name="Tsui H.-C.T."/>
            <person name="Winkler M.E."/>
        </authorList>
    </citation>
    <scope>NUCLEOTIDE SEQUENCE</scope>
</reference>
<sequence length="105" mass="11903">MAIILIGNHGGGRLRPGGHRSLLIPHRIALKRSENTRRNFASDLKRFREAVGRRRVGRLKPEELSACLFRFLCHDSPPPQMIAIPGRNVVSFTLRADCPRRGRAR</sequence>
<protein>
    <submittedName>
        <fullName evidence="1">Uncharacterized protein</fullName>
    </submittedName>
</protein>